<feature type="signal peptide" evidence="1">
    <location>
        <begin position="1"/>
        <end position="20"/>
    </location>
</feature>
<dbReference type="EMBL" id="WBVY01000004">
    <property type="protein sequence ID" value="KAB2655880.1"/>
    <property type="molecule type" value="Genomic_DNA"/>
</dbReference>
<proteinExistence type="predicted"/>
<accession>A0A7V7VSE8</accession>
<evidence type="ECO:0000256" key="1">
    <source>
        <dbReference type="SAM" id="SignalP"/>
    </source>
</evidence>
<dbReference type="Proteomes" id="UP000460650">
    <property type="component" value="Unassembled WGS sequence"/>
</dbReference>
<evidence type="ECO:0000313" key="3">
    <source>
        <dbReference type="Proteomes" id="UP000460650"/>
    </source>
</evidence>
<keyword evidence="1" id="KW-0732">Signal</keyword>
<sequence>MNYLFLGVIIFGVSAGVASAETLSEQAQKCWNPPPFSADADTDAEFDVLLTASGAVKDITVTTYKPHNDLGKEAVKSASKAIEMCSPYKGGAEGINKFRMTINEDGAAINPFK</sequence>
<comment type="caution">
    <text evidence="2">The sequence shown here is derived from an EMBL/GenBank/DDBJ whole genome shotgun (WGS) entry which is preliminary data.</text>
</comment>
<feature type="chain" id="PRO_5030726037" description="TonB C-terminal domain-containing protein" evidence="1">
    <location>
        <begin position="21"/>
        <end position="113"/>
    </location>
</feature>
<protein>
    <recommendedName>
        <fullName evidence="4">TonB C-terminal domain-containing protein</fullName>
    </recommendedName>
</protein>
<gene>
    <name evidence="2" type="ORF">F9K94_15245</name>
</gene>
<dbReference type="Gene3D" id="3.30.1150.10">
    <property type="match status" value="1"/>
</dbReference>
<dbReference type="AlphaFoldDB" id="A0A7V7VSE8"/>
<reference evidence="2 3" key="1">
    <citation type="submission" date="2019-09" db="EMBL/GenBank/DDBJ databases">
        <title>Taxonomic organization of the family Brucellaceae based on a phylogenomic approach.</title>
        <authorList>
            <person name="Leclercq S."/>
            <person name="Cloeckaert A."/>
            <person name="Zygmunt M.S."/>
        </authorList>
    </citation>
    <scope>NUCLEOTIDE SEQUENCE [LARGE SCALE GENOMIC DNA]</scope>
    <source>
        <strain evidence="2 3">TA93</strain>
    </source>
</reference>
<evidence type="ECO:0000313" key="2">
    <source>
        <dbReference type="EMBL" id="KAB2655880.1"/>
    </source>
</evidence>
<dbReference type="RefSeq" id="WP_151646623.1">
    <property type="nucleotide sequence ID" value="NZ_WBVY01000004.1"/>
</dbReference>
<name>A0A7V7VSE8_9HYPH</name>
<evidence type="ECO:0008006" key="4">
    <source>
        <dbReference type="Google" id="ProtNLM"/>
    </source>
</evidence>
<organism evidence="2 3">
    <name type="scientific">Brucella tritici</name>
    <dbReference type="NCBI Taxonomy" id="94626"/>
    <lineage>
        <taxon>Bacteria</taxon>
        <taxon>Pseudomonadati</taxon>
        <taxon>Pseudomonadota</taxon>
        <taxon>Alphaproteobacteria</taxon>
        <taxon>Hyphomicrobiales</taxon>
        <taxon>Brucellaceae</taxon>
        <taxon>Brucella/Ochrobactrum group</taxon>
        <taxon>Brucella</taxon>
    </lineage>
</organism>